<evidence type="ECO:0000256" key="5">
    <source>
        <dbReference type="SAM" id="SignalP"/>
    </source>
</evidence>
<dbReference type="SMART" id="SM00060">
    <property type="entry name" value="FN3"/>
    <property type="match status" value="5"/>
</dbReference>
<feature type="domain" description="Fibronectin type-III" evidence="7">
    <location>
        <begin position="1024"/>
        <end position="1114"/>
    </location>
</feature>
<reference evidence="8" key="1">
    <citation type="submission" date="2025-08" db="UniProtKB">
        <authorList>
            <consortium name="Ensembl"/>
        </authorList>
    </citation>
    <scope>IDENTIFICATION</scope>
</reference>
<dbReference type="InterPro" id="IPR000742">
    <property type="entry name" value="EGF"/>
</dbReference>
<dbReference type="InterPro" id="IPR013783">
    <property type="entry name" value="Ig-like_fold"/>
</dbReference>
<dbReference type="PROSITE" id="PS50026">
    <property type="entry name" value="EGF_3"/>
    <property type="match status" value="1"/>
</dbReference>
<evidence type="ECO:0000259" key="6">
    <source>
        <dbReference type="PROSITE" id="PS50026"/>
    </source>
</evidence>
<keyword evidence="5" id="KW-0732">Signal</keyword>
<dbReference type="PANTHER" id="PTHR46708:SF3">
    <property type="entry name" value="TENASCIN-X"/>
    <property type="match status" value="1"/>
</dbReference>
<evidence type="ECO:0000259" key="7">
    <source>
        <dbReference type="PROSITE" id="PS50853"/>
    </source>
</evidence>
<dbReference type="PROSITE" id="PS00022">
    <property type="entry name" value="EGF_1"/>
    <property type="match status" value="2"/>
</dbReference>
<dbReference type="Pfam" id="PF25024">
    <property type="entry name" value="EGF_TEN"/>
    <property type="match status" value="1"/>
</dbReference>
<evidence type="ECO:0000256" key="2">
    <source>
        <dbReference type="ARBA" id="ARBA00023180"/>
    </source>
</evidence>
<dbReference type="PANTHER" id="PTHR46708">
    <property type="entry name" value="TENASCIN"/>
    <property type="match status" value="1"/>
</dbReference>
<comment type="caution">
    <text evidence="3">Lacks conserved residue(s) required for the propagation of feature annotation.</text>
</comment>
<reference evidence="8" key="2">
    <citation type="submission" date="2025-09" db="UniProtKB">
        <authorList>
            <consortium name="Ensembl"/>
        </authorList>
    </citation>
    <scope>IDENTIFICATION</scope>
</reference>
<dbReference type="PROSITE" id="PS01186">
    <property type="entry name" value="EGF_2"/>
    <property type="match status" value="2"/>
</dbReference>
<dbReference type="Gene3D" id="2.10.25.10">
    <property type="entry name" value="Laminin"/>
    <property type="match status" value="6"/>
</dbReference>
<evidence type="ECO:0008006" key="10">
    <source>
        <dbReference type="Google" id="ProtNLM"/>
    </source>
</evidence>
<dbReference type="Gene3D" id="2.60.40.10">
    <property type="entry name" value="Immunoglobulins"/>
    <property type="match status" value="5"/>
</dbReference>
<keyword evidence="2" id="KW-0325">Glycoprotein</keyword>
<feature type="chain" id="PRO_5034616885" description="Tenascin-X" evidence="5">
    <location>
        <begin position="24"/>
        <end position="1114"/>
    </location>
</feature>
<feature type="region of interest" description="Disordered" evidence="4">
    <location>
        <begin position="51"/>
        <end position="77"/>
    </location>
</feature>
<keyword evidence="1" id="KW-0677">Repeat</keyword>
<evidence type="ECO:0000256" key="4">
    <source>
        <dbReference type="SAM" id="MobiDB-lite"/>
    </source>
</evidence>
<keyword evidence="3" id="KW-1015">Disulfide bond</keyword>
<evidence type="ECO:0000313" key="9">
    <source>
        <dbReference type="Proteomes" id="UP000694545"/>
    </source>
</evidence>
<organism evidence="8 9">
    <name type="scientific">Varanus komodoensis</name>
    <name type="common">Komodo dragon</name>
    <dbReference type="NCBI Taxonomy" id="61221"/>
    <lineage>
        <taxon>Eukaryota</taxon>
        <taxon>Metazoa</taxon>
        <taxon>Chordata</taxon>
        <taxon>Craniata</taxon>
        <taxon>Vertebrata</taxon>
        <taxon>Euteleostomi</taxon>
        <taxon>Lepidosauria</taxon>
        <taxon>Squamata</taxon>
        <taxon>Bifurcata</taxon>
        <taxon>Unidentata</taxon>
        <taxon>Episquamata</taxon>
        <taxon>Toxicofera</taxon>
        <taxon>Anguimorpha</taxon>
        <taxon>Paleoanguimorpha</taxon>
        <taxon>Varanoidea</taxon>
        <taxon>Varanidae</taxon>
        <taxon>Varanus</taxon>
    </lineage>
</organism>
<dbReference type="SMART" id="SM00181">
    <property type="entry name" value="EGF"/>
    <property type="match status" value="6"/>
</dbReference>
<dbReference type="Proteomes" id="UP000694545">
    <property type="component" value="Unplaced"/>
</dbReference>
<dbReference type="GO" id="GO:0030155">
    <property type="term" value="P:regulation of cell adhesion"/>
    <property type="evidence" value="ECO:0007669"/>
    <property type="project" value="TreeGrafter"/>
</dbReference>
<feature type="signal peptide" evidence="5">
    <location>
        <begin position="1"/>
        <end position="23"/>
    </location>
</feature>
<evidence type="ECO:0000313" key="8">
    <source>
        <dbReference type="Ensembl" id="ENSVKKP00000002891.1"/>
    </source>
</evidence>
<dbReference type="PROSITE" id="PS50853">
    <property type="entry name" value="FN3"/>
    <property type="match status" value="4"/>
</dbReference>
<dbReference type="GO" id="GO:0005615">
    <property type="term" value="C:extracellular space"/>
    <property type="evidence" value="ECO:0007669"/>
    <property type="project" value="TreeGrafter"/>
</dbReference>
<sequence>MGRPARAIPFILFIFWLEVSWQAHVFHPAIRSNATVFSHVYTIKRAEGDAEIEGASSPPQEALGPPSSSRGGGLYEHTLEGPDQEHVVFTHRINLPPQACGCPPGIEDTQNLLRRLQALENEVRMLRDTCQAGGGCCPAGPSTQASTGKALEEEECDPWGRRTCGKKKTLSVVPVTTELFSLPPPLLHPHAPAPSPGQTDVRTLCSHHGSFDLSRCLCECEAGWGGPTCAEPLCPGGCGGPERGQCVSGRCQCRPGYAGTRCEEPPSCPDDCNDQGRCVDGRCTCFQGYVGPSCSEPACPGDCRGHGQCVAGRCVCNPGYSGADCGARACPSNCNRRGECLSGRCVCEPGFTGPACGTRACPGDCSQRGRCLKGGVCACHDGYTGPDCGQLACPADCSGHGRCENGVCVCHDGYSGEDCSTGRQEPLGCWGSPSPPASPTAAPEEAGRQAGRRPALCVANRRQPLASAALRCYRVPAWQPESTAPLSPSSEPKARKPSTAPLSPSSEPEARKPGTKPRPGHTPFNTTSLSKELFLKKVTQNISDKLSPFKGSLLERLESYLRATNFPLQGNRTIESVARDIYIYLIYRKVVASFSDGIEVSLNGVRGVSDSVVIRYRNIRNGEEGELVVPGNASTAYITGLAPGTTYQVEIHGVVKGHSSKSYSLITATGTRVEQASLFQQKPMGSRVNWGRKWLALPEMVLSPHICLPSAPGSTTTAKTQTSFIPTLSPEVLLKDLLVTDVSPNSFHVTWSAPPSSFLSFSLQYKDPKSGGLPREIRIPGTERSVNVVDLKPSTEYELELQGEKPNGVYDEVVVITRSSPLMEKPTAPLRLGELTANNAKPNSLDLSWTVEAGNFDSFIIQYRDAQGKAQALPVNGDLRSLHLHDLAPSHRYQINLYGVSGRKRLGPISTEAETAPAAEMEKPSLGQISVLEVTDKSARLAWDVATGTFDSFLIQYKDAEGKPKALPIDRDSREATVSNLVPSRKYKFNLYGLVGRKRLGPVSTETVTASVMSEKPDKKLTAPPSLGELFASNITSDTVHLSWSVPSGSFDSFLIQYKDAEGRPQVLPMEGDSREVVIPSLAPSRRYKFNLYGIANRKRLGPATANVTTGQLS</sequence>
<proteinExistence type="predicted"/>
<dbReference type="FunFam" id="2.10.25.10:FF:000001">
    <property type="entry name" value="Tenascin C"/>
    <property type="match status" value="5"/>
</dbReference>
<name>A0A8D2KRK8_VARKO</name>
<dbReference type="Ensembl" id="ENSVKKT00000002968.1">
    <property type="protein sequence ID" value="ENSVKKP00000002891.1"/>
    <property type="gene ID" value="ENSVKKG00000002262.1"/>
</dbReference>
<feature type="region of interest" description="Disordered" evidence="4">
    <location>
        <begin position="430"/>
        <end position="449"/>
    </location>
</feature>
<dbReference type="Pfam" id="PF23106">
    <property type="entry name" value="EGF_Teneurin"/>
    <property type="match status" value="3"/>
</dbReference>
<feature type="domain" description="Fibronectin type-III" evidence="7">
    <location>
        <begin position="828"/>
        <end position="921"/>
    </location>
</feature>
<dbReference type="InterPro" id="IPR003961">
    <property type="entry name" value="FN3_dom"/>
</dbReference>
<dbReference type="CDD" id="cd00055">
    <property type="entry name" value="EGF_Lam"/>
    <property type="match status" value="1"/>
</dbReference>
<dbReference type="InterPro" id="IPR050991">
    <property type="entry name" value="ECM_Regulatory_Proteins"/>
</dbReference>
<evidence type="ECO:0000256" key="1">
    <source>
        <dbReference type="ARBA" id="ARBA00022737"/>
    </source>
</evidence>
<dbReference type="Pfam" id="PF00041">
    <property type="entry name" value="fn3"/>
    <property type="match status" value="4"/>
</dbReference>
<dbReference type="SUPFAM" id="SSF49265">
    <property type="entry name" value="Fibronectin type III"/>
    <property type="match status" value="5"/>
</dbReference>
<feature type="disulfide bond" evidence="3">
    <location>
        <begin position="361"/>
        <end position="371"/>
    </location>
</feature>
<dbReference type="InterPro" id="IPR002049">
    <property type="entry name" value="LE_dom"/>
</dbReference>
<keyword evidence="3" id="KW-0245">EGF-like domain</keyword>
<dbReference type="CDD" id="cd00063">
    <property type="entry name" value="FN3"/>
    <property type="match status" value="4"/>
</dbReference>
<feature type="domain" description="Fibronectin type-III" evidence="7">
    <location>
        <begin position="733"/>
        <end position="823"/>
    </location>
</feature>
<protein>
    <recommendedName>
        <fullName evidence="10">Tenascin-X</fullName>
    </recommendedName>
</protein>
<dbReference type="AlphaFoldDB" id="A0A8D2KRK8"/>
<evidence type="ECO:0000256" key="3">
    <source>
        <dbReference type="PROSITE-ProRule" id="PRU00076"/>
    </source>
</evidence>
<feature type="compositionally biased region" description="Polar residues" evidence="4">
    <location>
        <begin position="481"/>
        <end position="490"/>
    </location>
</feature>
<feature type="region of interest" description="Disordered" evidence="4">
    <location>
        <begin position="481"/>
        <end position="527"/>
    </location>
</feature>
<feature type="disulfide bond" evidence="3">
    <location>
        <begin position="379"/>
        <end position="388"/>
    </location>
</feature>
<feature type="domain" description="Fibronectin type-III" evidence="7">
    <location>
        <begin position="925"/>
        <end position="1015"/>
    </location>
</feature>
<feature type="domain" description="EGF-like" evidence="6">
    <location>
        <begin position="357"/>
        <end position="389"/>
    </location>
</feature>
<dbReference type="InterPro" id="IPR036116">
    <property type="entry name" value="FN3_sf"/>
</dbReference>
<dbReference type="GO" id="GO:0031175">
    <property type="term" value="P:neuron projection development"/>
    <property type="evidence" value="ECO:0007669"/>
    <property type="project" value="TreeGrafter"/>
</dbReference>
<accession>A0A8D2KRK8</accession>
<keyword evidence="9" id="KW-1185">Reference proteome</keyword>